<sequence>MLDKLGEAIPGLLGFVASGLVLGAALWAAYRVLLGNRPDLDPDKKLSRQLFMVFFALVALVLLTLALPVDETIRNQILSLIGIVLSGLVAFSSTAIVGNLMAGLMMRFTKPFRVGDFVQVEEFFGRVTETGLLDTEFQTEHRELIAFPNSYLISHPVTVTRSSGTIVSAQLSLGFDVHHLTIEKLLLEAVKKTELEDGFVQIIQIGDFSVSYRVSGLLTEVKSLISTRSRLLGHVLDTLHEAGVEILSPNFMAQRPQPDGLKMIPVASEKQAPVKKKHEESPESVIFDKAEEAEAVHEQIQTIQKSIQDLRDQRETCENAEKDRIDQELETLNERLEALQNSKNKDEGASSNH</sequence>
<comment type="caution">
    <text evidence="5">Lacks conserved residue(s) required for the propagation of feature annotation.</text>
</comment>
<dbReference type="InterPro" id="IPR045275">
    <property type="entry name" value="MscS_archaea/bacteria_type"/>
</dbReference>
<feature type="transmembrane region" description="Helical" evidence="5">
    <location>
        <begin position="50"/>
        <end position="69"/>
    </location>
</feature>
<keyword evidence="5" id="KW-0406">Ion transport</keyword>
<feature type="transmembrane region" description="Helical" evidence="5">
    <location>
        <begin position="81"/>
        <end position="104"/>
    </location>
</feature>
<dbReference type="EMBL" id="BSOJ01000006">
    <property type="protein sequence ID" value="GLR25387.1"/>
    <property type="molecule type" value="Genomic_DNA"/>
</dbReference>
<keyword evidence="3 5" id="KW-1133">Transmembrane helix</keyword>
<keyword evidence="9" id="KW-1185">Reference proteome</keyword>
<dbReference type="PANTHER" id="PTHR30221">
    <property type="entry name" value="SMALL-CONDUCTANCE MECHANOSENSITIVE CHANNEL"/>
    <property type="match status" value="1"/>
</dbReference>
<protein>
    <recommendedName>
        <fullName evidence="5">Small-conductance mechanosensitive channel</fullName>
    </recommendedName>
</protein>
<keyword evidence="5" id="KW-0407">Ion channel</keyword>
<evidence type="ECO:0000313" key="8">
    <source>
        <dbReference type="EMBL" id="GLR25387.1"/>
    </source>
</evidence>
<dbReference type="InterPro" id="IPR006685">
    <property type="entry name" value="MscS_channel_2nd"/>
</dbReference>
<dbReference type="Pfam" id="PF00924">
    <property type="entry name" value="MS_channel_2nd"/>
    <property type="match status" value="1"/>
</dbReference>
<comment type="subunit">
    <text evidence="5">Homoheptamer.</text>
</comment>
<comment type="similarity">
    <text evidence="5">Belongs to the MscS (TC 1.A.23) family.</text>
</comment>
<dbReference type="InterPro" id="IPR023408">
    <property type="entry name" value="MscS_beta-dom_sf"/>
</dbReference>
<evidence type="ECO:0000313" key="9">
    <source>
        <dbReference type="Proteomes" id="UP001156664"/>
    </source>
</evidence>
<feature type="domain" description="Mechanosensitive ion channel MscS" evidence="7">
    <location>
        <begin position="96"/>
        <end position="157"/>
    </location>
</feature>
<keyword evidence="6" id="KW-0175">Coiled coil</keyword>
<proteinExistence type="inferred from homology"/>
<comment type="caution">
    <text evidence="8">The sequence shown here is derived from an EMBL/GenBank/DDBJ whole genome shotgun (WGS) entry which is preliminary data.</text>
</comment>
<gene>
    <name evidence="8" type="ORF">GCM10007875_04750</name>
</gene>
<name>A0ABQ5YPK8_9BURK</name>
<evidence type="ECO:0000256" key="1">
    <source>
        <dbReference type="ARBA" id="ARBA00004370"/>
    </source>
</evidence>
<dbReference type="InterPro" id="IPR010920">
    <property type="entry name" value="LSM_dom_sf"/>
</dbReference>
<keyword evidence="2 5" id="KW-0812">Transmembrane</keyword>
<evidence type="ECO:0000256" key="5">
    <source>
        <dbReference type="RuleBase" id="RU369025"/>
    </source>
</evidence>
<comment type="subcellular location">
    <subcellularLocation>
        <location evidence="5">Cell inner membrane</location>
        <topology evidence="5">Multi-pass membrane protein</topology>
    </subcellularLocation>
    <subcellularLocation>
        <location evidence="1">Membrane</location>
    </subcellularLocation>
</comment>
<keyword evidence="5" id="KW-0813">Transport</keyword>
<keyword evidence="5" id="KW-0997">Cell inner membrane</keyword>
<keyword evidence="4 5" id="KW-0472">Membrane</keyword>
<dbReference type="PANTHER" id="PTHR30221:SF18">
    <property type="entry name" value="SLL0590 PROTEIN"/>
    <property type="match status" value="1"/>
</dbReference>
<feature type="coiled-coil region" evidence="6">
    <location>
        <begin position="293"/>
        <end position="349"/>
    </location>
</feature>
<dbReference type="Gene3D" id="2.30.30.60">
    <property type="match status" value="1"/>
</dbReference>
<dbReference type="SUPFAM" id="SSF50182">
    <property type="entry name" value="Sm-like ribonucleoproteins"/>
    <property type="match status" value="1"/>
</dbReference>
<feature type="transmembrane region" description="Helical" evidence="5">
    <location>
        <begin position="12"/>
        <end position="30"/>
    </location>
</feature>
<evidence type="ECO:0000256" key="2">
    <source>
        <dbReference type="ARBA" id="ARBA00022692"/>
    </source>
</evidence>
<evidence type="ECO:0000259" key="7">
    <source>
        <dbReference type="Pfam" id="PF00924"/>
    </source>
</evidence>
<evidence type="ECO:0000256" key="3">
    <source>
        <dbReference type="ARBA" id="ARBA00022989"/>
    </source>
</evidence>
<keyword evidence="5" id="KW-1003">Cell membrane</keyword>
<comment type="function">
    <text evidence="5">Mechanosensitive channel that participates in the regulation of osmotic pressure changes within the cell, opening in response to stretch forces in the membrane lipid bilayer, without the need for other proteins. Contributes to normal resistance to hypoosmotic shock. Forms an ion channel of 1.0 nanosiemens conductance with a slight preference for anions.</text>
</comment>
<evidence type="ECO:0000256" key="6">
    <source>
        <dbReference type="SAM" id="Coils"/>
    </source>
</evidence>
<dbReference type="Proteomes" id="UP001156664">
    <property type="component" value="Unassembled WGS sequence"/>
</dbReference>
<organism evidence="8 9">
    <name type="scientific">Limnobacter litoralis</name>
    <dbReference type="NCBI Taxonomy" id="481366"/>
    <lineage>
        <taxon>Bacteria</taxon>
        <taxon>Pseudomonadati</taxon>
        <taxon>Pseudomonadota</taxon>
        <taxon>Betaproteobacteria</taxon>
        <taxon>Burkholderiales</taxon>
        <taxon>Burkholderiaceae</taxon>
        <taxon>Limnobacter</taxon>
    </lineage>
</organism>
<reference evidence="9" key="1">
    <citation type="journal article" date="2019" name="Int. J. Syst. Evol. Microbiol.">
        <title>The Global Catalogue of Microorganisms (GCM) 10K type strain sequencing project: providing services to taxonomists for standard genome sequencing and annotation.</title>
        <authorList>
            <consortium name="The Broad Institute Genomics Platform"/>
            <consortium name="The Broad Institute Genome Sequencing Center for Infectious Disease"/>
            <person name="Wu L."/>
            <person name="Ma J."/>
        </authorList>
    </citation>
    <scope>NUCLEOTIDE SEQUENCE [LARGE SCALE GENOMIC DNA]</scope>
    <source>
        <strain evidence="9">NBRC 105857</strain>
    </source>
</reference>
<accession>A0ABQ5YPK8</accession>
<evidence type="ECO:0000256" key="4">
    <source>
        <dbReference type="ARBA" id="ARBA00023136"/>
    </source>
</evidence>